<evidence type="ECO:0000259" key="3">
    <source>
        <dbReference type="Pfam" id="PF13550"/>
    </source>
</evidence>
<evidence type="ECO:0000259" key="4">
    <source>
        <dbReference type="Pfam" id="PF24801"/>
    </source>
</evidence>
<dbReference type="EMBL" id="JAOECG010000002">
    <property type="protein sequence ID" value="MDG9785844.1"/>
    <property type="molecule type" value="Genomic_DNA"/>
</dbReference>
<feature type="domain" description="Tip attachment protein J" evidence="3">
    <location>
        <begin position="340"/>
        <end position="506"/>
    </location>
</feature>
<dbReference type="Pfam" id="PF13550">
    <property type="entry name" value="Phage-tail_3"/>
    <property type="match status" value="1"/>
</dbReference>
<dbReference type="Proteomes" id="UP001157887">
    <property type="component" value="Unassembled WGS sequence"/>
</dbReference>
<gene>
    <name evidence="5" type="ORF">N7566_02305</name>
</gene>
<evidence type="ECO:0000313" key="6">
    <source>
        <dbReference type="Proteomes" id="UP001157887"/>
    </source>
</evidence>
<evidence type="ECO:0000256" key="2">
    <source>
        <dbReference type="SAM" id="MobiDB-lite"/>
    </source>
</evidence>
<reference evidence="5" key="1">
    <citation type="submission" date="2022-09" db="EMBL/GenBank/DDBJ databases">
        <title>Intensive care unit water sources are persistently colonized with multi-drug resistant bacteria and are the site of extensive horizontal gene transfer of antibiotic resistance genes.</title>
        <authorList>
            <person name="Diorio-Toth L."/>
        </authorList>
    </citation>
    <scope>NUCLEOTIDE SEQUENCE</scope>
    <source>
        <strain evidence="5">GD04065</strain>
    </source>
</reference>
<dbReference type="PANTHER" id="PTHR36251:SF2">
    <property type="entry name" value="GIFSY-2 PROPHAGE HOST SPECIFICITY PROTEIN J, PHAGE LAMBDA"/>
    <property type="match status" value="1"/>
</dbReference>
<dbReference type="InterPro" id="IPR013783">
    <property type="entry name" value="Ig-like_fold"/>
</dbReference>
<protein>
    <submittedName>
        <fullName evidence="5">Phage tail protein</fullName>
    </submittedName>
</protein>
<name>A0AAW6RMB5_ACIJO</name>
<feature type="domain" description="Tip attachment protein J HDII-ins2" evidence="4">
    <location>
        <begin position="92"/>
        <end position="217"/>
    </location>
</feature>
<evidence type="ECO:0000256" key="1">
    <source>
        <dbReference type="SAM" id="Coils"/>
    </source>
</evidence>
<dbReference type="Pfam" id="PF24801">
    <property type="entry name" value="FNIII-A_GpJ"/>
    <property type="match status" value="1"/>
</dbReference>
<dbReference type="InterPro" id="IPR053171">
    <property type="entry name" value="Viral_Tip_Attach_Protein"/>
</dbReference>
<feature type="coiled-coil region" evidence="1">
    <location>
        <begin position="1470"/>
        <end position="1497"/>
    </location>
</feature>
<organism evidence="5 6">
    <name type="scientific">Acinetobacter johnsonii</name>
    <dbReference type="NCBI Taxonomy" id="40214"/>
    <lineage>
        <taxon>Bacteria</taxon>
        <taxon>Pseudomonadati</taxon>
        <taxon>Pseudomonadota</taxon>
        <taxon>Gammaproteobacteria</taxon>
        <taxon>Moraxellales</taxon>
        <taxon>Moraxellaceae</taxon>
        <taxon>Acinetobacter</taxon>
    </lineage>
</organism>
<keyword evidence="1" id="KW-0175">Coiled coil</keyword>
<feature type="compositionally biased region" description="Polar residues" evidence="2">
    <location>
        <begin position="12"/>
        <end position="23"/>
    </location>
</feature>
<sequence>MNAVIKGAKGGSKSQRQPKIANDTTASKTYARLQYGMSEGEVEGLANGFKSIFLDDTPVESDSGARNFQDVTLDFRSGTNDQTYMEGFESIASEAAVGVELKSDTPWVKGITNLNLDAVIVRVRFGALKKQDPSNGDVSGIVIDYSIEVQTDGGAWELMLDTKMSGKTSANYERTHRIGLPKANNNWLIRVTRKTPNSSSEYVSDKMYIQAITEVIDLKLTYPNTAVIGVQYDAETFSNIAKIAVDLKGVKLRVPSNYDPVSRTYIGIWDGTFKRAYSNNPAWIYYDLCTNKRYALGNRLTEQMIDKWSLYRLAQYCDQLVPDGKGGQEPRFTCNVYIQSAESAFDILSKLAGVFRAISYWDGTSIVCDADLPQDTYFTYTRANVIDGHFEYSGTRARDRHNAVKVAWDNPQNRYKTEYVFVRDEAAIARDRGALKLLELEAWGCTSEGQAQRTGQWALKTEQLETRTVTFKVGLDGYIPLPGKVIEVADELLAGRANGGRISAVSADRKIITLDRDDVVCRAGDRLVVNGEDGKAQTRIVSSKIGRKVTVTLAFDSVAAENVWVVDAQDLKTMKFRVMSITQDDKHQFSITALQYESSKYDAIDFGAFIDDRPISIINPTVQAPVTNVLISSETMVQQGLSIETMVIAWDQAQGATKYQVEWRKDDGTWIKLPISGSNSVEVQGIYAGNYEARVTAISAFDIASLPTYSNLTALTGKQGLPPALANIAATGILFGYRLNWSFPAVGALDTAYTEIEIASTANGANAAQLGLFAYPTNSHVIQGMQPNLKRYFRGRLIDRIGNIGPWSQYASATTSADASAVLDILSGKLTETQLHQDLQTKIDKIDTIAGLDGDIGNLIENISAVQTQTDQISDELALERQQRVTAIQDLDDGLTQEVLDRQNGETAIYGYVNTYKLSNDNALASFQDSLEIALSDSSLAIEKTQALDGRVKVAEDEAGNALLNSASALQKAEIAVDDTKALSNLVTEVKAVAEQSADTADIAAAGAASALEKATASASKSDANALKIEEITAELGTKASTGALNQTNANIQEVDGRVLANTTRLNGVYAQVNPDMIGSTEGFIGSTAGNVGTWTLQSAMIESDMALSQRIDTTVAETDNAKALVQTEAYARAQENEALSSRINTLKVDVDGNKAAIVTLETARATDNEAFAGRFDIIQASTKAAKDTADQAILDAQSKSAAAESAAKTYADAKAEAEADAAIAAASNDATAKANAAESAAKAAAALDAKNKADAALAAAKLDATEKANAATTVANAAQQAADAAATAAGNKGEVIFGSTTPAAEKRLPQNLWIDTTGGLNTPKRWNGSAWVAVTDKAATDAAAAAQAAQDTATEALDKADAATENIATIKLDQGVFTDRLDAIGGEIKTIQGYVDGQQTSIEVVSAVGDLNKLKNEIAKARLDEDTTKLQGQAAALTSAVNSYDARIAEITSKRTAEQAKADKNQELIDLYTSQIAELNAAKVDANAQKDAISSQIAQITADKARLNSLVLTESKIKAQHTIKLDSDGVISSYGLAVEESGGTNYSNFVIRANSFALAGPASEGSTPYYPFNFRNTPYTDPNTGTVFPVGAYMKSAFIDYASIDTAHIKQLAVKSAQIDDLAVTTGKIGDLQVDTLKIKDNAVTVPVGLTALDKQSVGVFIPGVHDLNQQISAWENHVGTLATININRTGGKCRIDAHASITQQSDTGLYASWGNNPISAEERFLIRAFISVYRGTTLVGRSSIPPSTILGSVGIRYGGSISLVAALDESVATGSATYTLKFGFGYVGTSGGSTYAGTAGKVNFILSDIRLSVMEMKK</sequence>
<feature type="region of interest" description="Disordered" evidence="2">
    <location>
        <begin position="1"/>
        <end position="23"/>
    </location>
</feature>
<dbReference type="InterPro" id="IPR032876">
    <property type="entry name" value="J_dom"/>
</dbReference>
<accession>A0AAW6RMB5</accession>
<evidence type="ECO:0000313" key="5">
    <source>
        <dbReference type="EMBL" id="MDG9785844.1"/>
    </source>
</evidence>
<proteinExistence type="predicted"/>
<comment type="caution">
    <text evidence="5">The sequence shown here is derived from an EMBL/GenBank/DDBJ whole genome shotgun (WGS) entry which is preliminary data.</text>
</comment>
<dbReference type="InterPro" id="IPR055385">
    <property type="entry name" value="GpJ_HDII-ins2"/>
</dbReference>
<dbReference type="Gene3D" id="2.60.40.10">
    <property type="entry name" value="Immunoglobulins"/>
    <property type="match status" value="1"/>
</dbReference>
<dbReference type="RefSeq" id="WP_279678473.1">
    <property type="nucleotide sequence ID" value="NZ_JAOECG010000002.1"/>
</dbReference>
<dbReference type="PANTHER" id="PTHR36251">
    <property type="entry name" value="FELS-1 PROPHAGE HOST SPECIFICITY PROTEIN-RELATED"/>
    <property type="match status" value="1"/>
</dbReference>